<proteinExistence type="predicted"/>
<name>A0A1V9Z3M2_ACHHY</name>
<sequence length="232" mass="25463">MAGTSDADRRDPKRRKLVEAAPEDSPQQTTLSMEALAAHDRMLSQLLEEDSDDDLVSISSMSTLDDEIPPPPPATLDPSSPTVMHVPSSPTSSFLPSPPEAVEVTPKPVLRGPYEVWYNEVKWSGSWGFSPTAFDQPGQTLSKFSYKCIKCTDPDVAMNRPKSGVYEGYFLLQPFQGKPKRIVEKAVTIAFTPTSPTTYVVAGSGKNKYGAFELRGTFEWGAPLQVEKIYVS</sequence>
<keyword evidence="3" id="KW-1185">Reference proteome</keyword>
<protein>
    <submittedName>
        <fullName evidence="2">Uncharacterized protein</fullName>
    </submittedName>
</protein>
<gene>
    <name evidence="2" type="ORF">ACHHYP_03465</name>
</gene>
<evidence type="ECO:0000256" key="1">
    <source>
        <dbReference type="SAM" id="MobiDB-lite"/>
    </source>
</evidence>
<dbReference type="Proteomes" id="UP000243579">
    <property type="component" value="Unassembled WGS sequence"/>
</dbReference>
<comment type="caution">
    <text evidence="2">The sequence shown here is derived from an EMBL/GenBank/DDBJ whole genome shotgun (WGS) entry which is preliminary data.</text>
</comment>
<dbReference type="AlphaFoldDB" id="A0A1V9Z3M2"/>
<dbReference type="EMBL" id="JNBR01000451">
    <property type="protein sequence ID" value="OQR92613.1"/>
    <property type="molecule type" value="Genomic_DNA"/>
</dbReference>
<reference evidence="2 3" key="1">
    <citation type="journal article" date="2014" name="Genome Biol. Evol.">
        <title>The secreted proteins of Achlya hypogyna and Thraustotheca clavata identify the ancestral oomycete secretome and reveal gene acquisitions by horizontal gene transfer.</title>
        <authorList>
            <person name="Misner I."/>
            <person name="Blouin N."/>
            <person name="Leonard G."/>
            <person name="Richards T.A."/>
            <person name="Lane C.E."/>
        </authorList>
    </citation>
    <scope>NUCLEOTIDE SEQUENCE [LARGE SCALE GENOMIC DNA]</scope>
    <source>
        <strain evidence="2 3">ATCC 48635</strain>
    </source>
</reference>
<evidence type="ECO:0000313" key="3">
    <source>
        <dbReference type="Proteomes" id="UP000243579"/>
    </source>
</evidence>
<feature type="region of interest" description="Disordered" evidence="1">
    <location>
        <begin position="1"/>
        <end position="30"/>
    </location>
</feature>
<evidence type="ECO:0000313" key="2">
    <source>
        <dbReference type="EMBL" id="OQR92613.1"/>
    </source>
</evidence>
<organism evidence="2 3">
    <name type="scientific">Achlya hypogyna</name>
    <name type="common">Oomycete</name>
    <name type="synonym">Protoachlya hypogyna</name>
    <dbReference type="NCBI Taxonomy" id="1202772"/>
    <lineage>
        <taxon>Eukaryota</taxon>
        <taxon>Sar</taxon>
        <taxon>Stramenopiles</taxon>
        <taxon>Oomycota</taxon>
        <taxon>Saprolegniomycetes</taxon>
        <taxon>Saprolegniales</taxon>
        <taxon>Achlyaceae</taxon>
        <taxon>Achlya</taxon>
    </lineage>
</organism>
<feature type="region of interest" description="Disordered" evidence="1">
    <location>
        <begin position="47"/>
        <end position="101"/>
    </location>
</feature>
<dbReference type="OrthoDB" id="163234at2759"/>
<feature type="compositionally biased region" description="Basic and acidic residues" evidence="1">
    <location>
        <begin position="1"/>
        <end position="11"/>
    </location>
</feature>
<accession>A0A1V9Z3M2</accession>
<feature type="compositionally biased region" description="Low complexity" evidence="1">
    <location>
        <begin position="76"/>
        <end position="95"/>
    </location>
</feature>